<feature type="coiled-coil region" evidence="3">
    <location>
        <begin position="6"/>
        <end position="40"/>
    </location>
</feature>
<dbReference type="Pfam" id="PF07557">
    <property type="entry name" value="Shugoshin_C"/>
    <property type="match status" value="1"/>
</dbReference>
<evidence type="ECO:0000256" key="4">
    <source>
        <dbReference type="SAM" id="MobiDB-lite"/>
    </source>
</evidence>
<evidence type="ECO:0000256" key="2">
    <source>
        <dbReference type="ARBA" id="ARBA00022829"/>
    </source>
</evidence>
<feature type="domain" description="Shugoshin C-terminal" evidence="5">
    <location>
        <begin position="331"/>
        <end position="353"/>
    </location>
</feature>
<evidence type="ECO:0000256" key="1">
    <source>
        <dbReference type="ARBA" id="ARBA00010845"/>
    </source>
</evidence>
<evidence type="ECO:0000259" key="5">
    <source>
        <dbReference type="Pfam" id="PF07557"/>
    </source>
</evidence>
<feature type="compositionally biased region" description="Basic and acidic residues" evidence="4">
    <location>
        <begin position="367"/>
        <end position="379"/>
    </location>
</feature>
<feature type="region of interest" description="Disordered" evidence="4">
    <location>
        <begin position="287"/>
        <end position="340"/>
    </location>
</feature>
<feature type="region of interest" description="Disordered" evidence="4">
    <location>
        <begin position="353"/>
        <end position="379"/>
    </location>
</feature>
<comment type="caution">
    <text evidence="6">The sequence shown here is derived from an EMBL/GenBank/DDBJ whole genome shotgun (WGS) entry which is preliminary data.</text>
</comment>
<accession>A0A0J9X446</accession>
<name>A0A0J9X446_GEOCN</name>
<reference evidence="6" key="1">
    <citation type="submission" date="2014-03" db="EMBL/GenBank/DDBJ databases">
        <authorList>
            <person name="Casaregola S."/>
        </authorList>
    </citation>
    <scope>NUCLEOTIDE SEQUENCE [LARGE SCALE GENOMIC DNA]</scope>
    <source>
        <strain evidence="6">CLIB 918</strain>
    </source>
</reference>
<feature type="compositionally biased region" description="Polar residues" evidence="4">
    <location>
        <begin position="140"/>
        <end position="153"/>
    </location>
</feature>
<keyword evidence="3" id="KW-0175">Coiled coil</keyword>
<evidence type="ECO:0000313" key="7">
    <source>
        <dbReference type="Proteomes" id="UP000242525"/>
    </source>
</evidence>
<feature type="compositionally biased region" description="Acidic residues" evidence="4">
    <location>
        <begin position="177"/>
        <end position="191"/>
    </location>
</feature>
<proteinExistence type="inferred from homology"/>
<dbReference type="Proteomes" id="UP000242525">
    <property type="component" value="Unassembled WGS sequence"/>
</dbReference>
<evidence type="ECO:0000256" key="3">
    <source>
        <dbReference type="SAM" id="Coils"/>
    </source>
</evidence>
<keyword evidence="2" id="KW-0159">Chromosome partition</keyword>
<dbReference type="GO" id="GO:0005634">
    <property type="term" value="C:nucleus"/>
    <property type="evidence" value="ECO:0007669"/>
    <property type="project" value="InterPro"/>
</dbReference>
<feature type="region of interest" description="Disordered" evidence="4">
    <location>
        <begin position="133"/>
        <end position="191"/>
    </location>
</feature>
<dbReference type="GO" id="GO:0000775">
    <property type="term" value="C:chromosome, centromeric region"/>
    <property type="evidence" value="ECO:0007669"/>
    <property type="project" value="InterPro"/>
</dbReference>
<dbReference type="InterPro" id="IPR011515">
    <property type="entry name" value="Shugoshin_C"/>
</dbReference>
<comment type="similarity">
    <text evidence="1">Belongs to the shugoshin family.</text>
</comment>
<sequence>MLNTKVTQLEEAMARLRTENLELRKENIILRKRNEKLQHQLGAGDQGASAGSELNELAEIERYQTFYRLMEEKLIEFNQAFALLKGVETFPLYHDTNEVVINGQQALERQQRDDQDYWEGKREETKDIIMFDNEDEDDASTTPQHENMDSFVNKSRRKLSRRRESGLIQIQPNLSSSDEEKEELEDQEELLPIDVADDEEDEEGEDVHQIPQVLEIAASIPEEPESDSEDSFKYVPVASRKHSAIKVLRDGRPASQSPQSHLTTATATLTPQKSALLSQKQINIIHNTASSASPTKILKTHQTQKKPSPKENDTMPISTNTGSKEDMRQVRRRRRSNTVTNYALPSLRKKLRREKDSLADAVSLKKQKLDDHDTDPIII</sequence>
<dbReference type="AlphaFoldDB" id="A0A0J9X446"/>
<evidence type="ECO:0000313" key="6">
    <source>
        <dbReference type="EMBL" id="CDO51514.1"/>
    </source>
</evidence>
<dbReference type="EMBL" id="CCBN010000001">
    <property type="protein sequence ID" value="CDO51514.1"/>
    <property type="molecule type" value="Genomic_DNA"/>
</dbReference>
<dbReference type="GO" id="GO:0045132">
    <property type="term" value="P:meiotic chromosome segregation"/>
    <property type="evidence" value="ECO:0007669"/>
    <property type="project" value="InterPro"/>
</dbReference>
<gene>
    <name evidence="6" type="ORF">BN980_GECA01s07501g</name>
</gene>
<protein>
    <recommendedName>
        <fullName evidence="5">Shugoshin C-terminal domain-containing protein</fullName>
    </recommendedName>
</protein>
<organism evidence="6 7">
    <name type="scientific">Geotrichum candidum</name>
    <name type="common">Oospora lactis</name>
    <name type="synonym">Dipodascus geotrichum</name>
    <dbReference type="NCBI Taxonomy" id="1173061"/>
    <lineage>
        <taxon>Eukaryota</taxon>
        <taxon>Fungi</taxon>
        <taxon>Dikarya</taxon>
        <taxon>Ascomycota</taxon>
        <taxon>Saccharomycotina</taxon>
        <taxon>Dipodascomycetes</taxon>
        <taxon>Dipodascales</taxon>
        <taxon>Dipodascaceae</taxon>
        <taxon>Geotrichum</taxon>
    </lineage>
</organism>
<keyword evidence="7" id="KW-1185">Reference proteome</keyword>